<dbReference type="Pfam" id="PF01476">
    <property type="entry name" value="LysM"/>
    <property type="match status" value="1"/>
</dbReference>
<feature type="coiled-coil region" evidence="10">
    <location>
        <begin position="363"/>
        <end position="415"/>
    </location>
</feature>
<keyword evidence="3" id="KW-0808">Transferase</keyword>
<evidence type="ECO:0000256" key="3">
    <source>
        <dbReference type="ARBA" id="ARBA00022679"/>
    </source>
</evidence>
<dbReference type="SMART" id="SM00257">
    <property type="entry name" value="LysM"/>
    <property type="match status" value="1"/>
</dbReference>
<evidence type="ECO:0000256" key="2">
    <source>
        <dbReference type="ARBA" id="ARBA00012251"/>
    </source>
</evidence>
<evidence type="ECO:0000259" key="14">
    <source>
        <dbReference type="PROSITE" id="PS51782"/>
    </source>
</evidence>
<evidence type="ECO:0000256" key="12">
    <source>
        <dbReference type="SAM" id="Phobius"/>
    </source>
</evidence>
<dbReference type="GO" id="GO:0061630">
    <property type="term" value="F:ubiquitin protein ligase activity"/>
    <property type="evidence" value="ECO:0007669"/>
    <property type="project" value="UniProtKB-EC"/>
</dbReference>
<keyword evidence="17" id="KW-1185">Reference proteome</keyword>
<dbReference type="InterPro" id="IPR036779">
    <property type="entry name" value="LysM_dom_sf"/>
</dbReference>
<feature type="coiled-coil region" evidence="10">
    <location>
        <begin position="599"/>
        <end position="626"/>
    </location>
</feature>
<dbReference type="CDD" id="cd20336">
    <property type="entry name" value="Rcat_RBR"/>
    <property type="match status" value="2"/>
</dbReference>
<evidence type="ECO:0000256" key="1">
    <source>
        <dbReference type="ARBA" id="ARBA00001798"/>
    </source>
</evidence>
<proteinExistence type="predicted"/>
<evidence type="ECO:0000259" key="13">
    <source>
        <dbReference type="PROSITE" id="PS50089"/>
    </source>
</evidence>
<dbReference type="InterPro" id="IPR013083">
    <property type="entry name" value="Znf_RING/FYVE/PHD"/>
</dbReference>
<dbReference type="PANTHER" id="PTHR11685">
    <property type="entry name" value="RBR FAMILY RING FINGER AND IBR DOMAIN-CONTAINING"/>
    <property type="match status" value="1"/>
</dbReference>
<dbReference type="Gene3D" id="3.30.40.10">
    <property type="entry name" value="Zinc/RING finger domain, C3HC4 (zinc finger)"/>
    <property type="match status" value="1"/>
</dbReference>
<keyword evidence="12" id="KW-1133">Transmembrane helix</keyword>
<keyword evidence="6 9" id="KW-0863">Zinc-finger</keyword>
<evidence type="ECO:0000259" key="15">
    <source>
        <dbReference type="PROSITE" id="PS51873"/>
    </source>
</evidence>
<dbReference type="SMART" id="SM00647">
    <property type="entry name" value="IBR"/>
    <property type="match status" value="3"/>
</dbReference>
<accession>A0AAV9WSD9</accession>
<dbReference type="Gene3D" id="1.20.120.1750">
    <property type="match status" value="1"/>
</dbReference>
<evidence type="ECO:0000256" key="10">
    <source>
        <dbReference type="SAM" id="Coils"/>
    </source>
</evidence>
<keyword evidence="5" id="KW-0677">Repeat</keyword>
<feature type="domain" description="LysM" evidence="14">
    <location>
        <begin position="25"/>
        <end position="71"/>
    </location>
</feature>
<feature type="region of interest" description="Disordered" evidence="11">
    <location>
        <begin position="172"/>
        <end position="201"/>
    </location>
</feature>
<dbReference type="SUPFAM" id="SSF57850">
    <property type="entry name" value="RING/U-box"/>
    <property type="match status" value="4"/>
</dbReference>
<gene>
    <name evidence="16" type="ORF">TWF694_006030</name>
</gene>
<keyword evidence="4" id="KW-0479">Metal-binding</keyword>
<evidence type="ECO:0000313" key="17">
    <source>
        <dbReference type="Proteomes" id="UP001365542"/>
    </source>
</evidence>
<dbReference type="EC" id="2.3.2.31" evidence="2"/>
<keyword evidence="12" id="KW-0472">Membrane</keyword>
<evidence type="ECO:0000256" key="11">
    <source>
        <dbReference type="SAM" id="MobiDB-lite"/>
    </source>
</evidence>
<name>A0AAV9WSD9_9PEZI</name>
<keyword evidence="7" id="KW-0833">Ubl conjugation pathway</keyword>
<dbReference type="InterPro" id="IPR018392">
    <property type="entry name" value="LysM"/>
</dbReference>
<evidence type="ECO:0000256" key="8">
    <source>
        <dbReference type="ARBA" id="ARBA00022833"/>
    </source>
</evidence>
<feature type="transmembrane region" description="Helical" evidence="12">
    <location>
        <begin position="102"/>
        <end position="124"/>
    </location>
</feature>
<evidence type="ECO:0000256" key="4">
    <source>
        <dbReference type="ARBA" id="ARBA00022723"/>
    </source>
</evidence>
<dbReference type="Proteomes" id="UP001365542">
    <property type="component" value="Unassembled WGS sequence"/>
</dbReference>
<sequence>MVSKWSRTSNHGGSIITARDERCAQKYTVESGDICYDIADRYNLTLAQLLEYNPTLTESCTGLTVGQTVCVGDGTSTGSTSSSTSGDTSTSGSSGSTHKKGIYIYVAVAVVGVLILGVIIFGVIHWRRKRRANGNANINAWDSESTRKEPIVAPTEVFAEHGIQIDTTTVVPEVPHGGAEGPGDVNGTNEAPAIPDSPDPPAKPFTPGEGFFLATTSYCTVCMDDLPIDEFPIRPVTNLCAHSFRDICVNCLQESISHQLVNKYAVDISCPCCNSKLSPFDMRAHAAPDVYARYDSIITRTAVGTLDNFVWCSGTGCTAGQIHLDPSNPIVVCVLCHAKTCFSHKAPWHEGLTCTEADDPMAVERLNAARERLLRAEEEERARKNAAERAAILEAQRVREERERERQARREEEVRGEEEARRTTIRCIGDGCLYRAQKDNGCKHVTCGCGREFCWVCRKVWVRGHLGVRCQLGEAERQQTQAAEERDMRAENARMANTANIAREEDIRIEQEFVSRSREKGPEIIRDETARRAREERLGEIEVLLSSKKCPTSGCGYRVQRYNWYSRVTCIICDAEFCWNCLQPWERNHQGTRCSPTNLRELEIERRRLEDERARLERDQAIEDDESLLETRTQALKAELISCMKQAAESYDQTIAELRCICPRETPSHEHKPGNCTVRERDIIENCSRVASYLKSKAQKEAAILELQKVIGQ</sequence>
<dbReference type="Pfam" id="PF01485">
    <property type="entry name" value="IBR"/>
    <property type="match status" value="3"/>
</dbReference>
<protein>
    <recommendedName>
        <fullName evidence="2">RBR-type E3 ubiquitin transferase</fullName>
        <ecNumber evidence="2">2.3.2.31</ecNumber>
    </recommendedName>
</protein>
<dbReference type="SUPFAM" id="SSF54106">
    <property type="entry name" value="LysM domain"/>
    <property type="match status" value="1"/>
</dbReference>
<dbReference type="InterPro" id="IPR002867">
    <property type="entry name" value="IBR_dom"/>
</dbReference>
<feature type="region of interest" description="Disordered" evidence="11">
    <location>
        <begin position="75"/>
        <end position="96"/>
    </location>
</feature>
<dbReference type="CDD" id="cd00118">
    <property type="entry name" value="LysM"/>
    <property type="match status" value="1"/>
</dbReference>
<feature type="domain" description="RING-type" evidence="15">
    <location>
        <begin position="215"/>
        <end position="474"/>
    </location>
</feature>
<dbReference type="PROSITE" id="PS50089">
    <property type="entry name" value="ZF_RING_2"/>
    <property type="match status" value="1"/>
</dbReference>
<dbReference type="GO" id="GO:0008270">
    <property type="term" value="F:zinc ion binding"/>
    <property type="evidence" value="ECO:0007669"/>
    <property type="project" value="UniProtKB-KW"/>
</dbReference>
<dbReference type="InterPro" id="IPR044066">
    <property type="entry name" value="TRIAD_supradom"/>
</dbReference>
<dbReference type="CDD" id="cd20335">
    <property type="entry name" value="BRcat_RBR"/>
    <property type="match status" value="1"/>
</dbReference>
<keyword evidence="12" id="KW-0812">Transmembrane</keyword>
<dbReference type="InterPro" id="IPR001841">
    <property type="entry name" value="Znf_RING"/>
</dbReference>
<dbReference type="Gene3D" id="3.10.350.10">
    <property type="entry name" value="LysM domain"/>
    <property type="match status" value="1"/>
</dbReference>
<evidence type="ECO:0000256" key="5">
    <source>
        <dbReference type="ARBA" id="ARBA00022737"/>
    </source>
</evidence>
<evidence type="ECO:0000313" key="16">
    <source>
        <dbReference type="EMBL" id="KAK6523135.1"/>
    </source>
</evidence>
<keyword evidence="10" id="KW-0175">Coiled coil</keyword>
<feature type="domain" description="RING-type" evidence="13">
    <location>
        <begin position="219"/>
        <end position="274"/>
    </location>
</feature>
<evidence type="ECO:0000256" key="7">
    <source>
        <dbReference type="ARBA" id="ARBA00022786"/>
    </source>
</evidence>
<dbReference type="PROSITE" id="PS51873">
    <property type="entry name" value="TRIAD"/>
    <property type="match status" value="1"/>
</dbReference>
<comment type="caution">
    <text evidence="16">The sequence shown here is derived from an EMBL/GenBank/DDBJ whole genome shotgun (WGS) entry which is preliminary data.</text>
</comment>
<reference evidence="16 17" key="1">
    <citation type="submission" date="2019-10" db="EMBL/GenBank/DDBJ databases">
        <authorList>
            <person name="Palmer J.M."/>
        </authorList>
    </citation>
    <scope>NUCLEOTIDE SEQUENCE [LARGE SCALE GENOMIC DNA]</scope>
    <source>
        <strain evidence="16 17">TWF694</strain>
    </source>
</reference>
<keyword evidence="8" id="KW-0862">Zinc</keyword>
<dbReference type="EMBL" id="JAVHJO010000019">
    <property type="protein sequence ID" value="KAK6523135.1"/>
    <property type="molecule type" value="Genomic_DNA"/>
</dbReference>
<dbReference type="AlphaFoldDB" id="A0AAV9WSD9"/>
<evidence type="ECO:0000256" key="9">
    <source>
        <dbReference type="PROSITE-ProRule" id="PRU00175"/>
    </source>
</evidence>
<organism evidence="16 17">
    <name type="scientific">Orbilia ellipsospora</name>
    <dbReference type="NCBI Taxonomy" id="2528407"/>
    <lineage>
        <taxon>Eukaryota</taxon>
        <taxon>Fungi</taxon>
        <taxon>Dikarya</taxon>
        <taxon>Ascomycota</taxon>
        <taxon>Pezizomycotina</taxon>
        <taxon>Orbiliomycetes</taxon>
        <taxon>Orbiliales</taxon>
        <taxon>Orbiliaceae</taxon>
        <taxon>Orbilia</taxon>
    </lineage>
</organism>
<evidence type="ECO:0000256" key="6">
    <source>
        <dbReference type="ARBA" id="ARBA00022771"/>
    </source>
</evidence>
<dbReference type="PROSITE" id="PS51782">
    <property type="entry name" value="LYSM"/>
    <property type="match status" value="1"/>
</dbReference>
<dbReference type="GO" id="GO:0016567">
    <property type="term" value="P:protein ubiquitination"/>
    <property type="evidence" value="ECO:0007669"/>
    <property type="project" value="InterPro"/>
</dbReference>
<dbReference type="InterPro" id="IPR031127">
    <property type="entry name" value="E3_UB_ligase_RBR"/>
</dbReference>
<comment type="catalytic activity">
    <reaction evidence="1">
        <text>[E2 ubiquitin-conjugating enzyme]-S-ubiquitinyl-L-cysteine + [acceptor protein]-L-lysine = [E2 ubiquitin-conjugating enzyme]-L-cysteine + [acceptor protein]-N(6)-ubiquitinyl-L-lysine.</text>
        <dbReference type="EC" id="2.3.2.31"/>
    </reaction>
</comment>